<dbReference type="InterPro" id="IPR043129">
    <property type="entry name" value="ATPase_NBD"/>
</dbReference>
<keyword evidence="3" id="KW-0067">ATP-binding</keyword>
<dbReference type="OrthoDB" id="6090757at2759"/>
<sequence>MVPVGKVSPFNIKCELLLQLDNDDVFRQTNETDFDGITAKAESNIASLFQTKKTPFVAVGAIDFGTTYSGCAFSTVQEFKTNPLKIDTLQLDITNASSFKTPTALLLTPEGRFHSFGATAENEYVTLAQKEEANSWYYFNRFKMQLYTNKELTSNMVIKEVGGKTMKAMLVFAFCIEYIKDKVLSTLKNAIYGLDDNDVHWVITVPAIWNDQARKFMIEASAKAGIEKENLTLALEPECAAMYCRYLAMDKKEHGDNVEIKAFDENAKFMVVDLGGGTIDITMAEVLSTGQLREIYNATGGPWGGNYINDQIIKTLKDVIGWELIRNFQADDYDDYLLMLRQVEQIKRGLDHNSELTVSIPEKILQNIKVKDSCVQYVQVKKKYITLSASLMQKIFSTSVDSMIKHVENLLQKKEACSVSTILLVGGYSASNIIQRAFREKFDKKYKIIIPLTPDMIVLKGAVIAGHRVEAIVGRMAKYHYGLGFSAAAVSGRSISIGDHDNKTFFSIIKKGQKIIVGEVVTQYEIVLKAKSTWANLEMYTTKDDNPRTIIDMEHFTKIGNISVKLPQFKRESILILTISYDETEFKVVATDKNTGRCFVGTCEFLEKESNQNEY</sequence>
<dbReference type="PANTHER" id="PTHR14187:SF5">
    <property type="entry name" value="HEAT SHOCK 70 KDA PROTEIN 12A"/>
    <property type="match status" value="1"/>
</dbReference>
<dbReference type="GO" id="GO:0005524">
    <property type="term" value="F:ATP binding"/>
    <property type="evidence" value="ECO:0007669"/>
    <property type="project" value="UniProtKB-KW"/>
</dbReference>
<reference evidence="4" key="1">
    <citation type="submission" date="2018-11" db="EMBL/GenBank/DDBJ databases">
        <authorList>
            <person name="Alioto T."/>
            <person name="Alioto T."/>
        </authorList>
    </citation>
    <scope>NUCLEOTIDE SEQUENCE</scope>
</reference>
<dbReference type="Proteomes" id="UP000596742">
    <property type="component" value="Unassembled WGS sequence"/>
</dbReference>
<evidence type="ECO:0000256" key="1">
    <source>
        <dbReference type="ARBA" id="ARBA00007381"/>
    </source>
</evidence>
<evidence type="ECO:0000256" key="2">
    <source>
        <dbReference type="ARBA" id="ARBA00022741"/>
    </source>
</evidence>
<keyword evidence="2" id="KW-0547">Nucleotide-binding</keyword>
<dbReference type="InterPro" id="IPR013126">
    <property type="entry name" value="Hsp_70_fam"/>
</dbReference>
<name>A0A8B6H3L6_MYTGA</name>
<organism evidence="4 5">
    <name type="scientific">Mytilus galloprovincialis</name>
    <name type="common">Mediterranean mussel</name>
    <dbReference type="NCBI Taxonomy" id="29158"/>
    <lineage>
        <taxon>Eukaryota</taxon>
        <taxon>Metazoa</taxon>
        <taxon>Spiralia</taxon>
        <taxon>Lophotrochozoa</taxon>
        <taxon>Mollusca</taxon>
        <taxon>Bivalvia</taxon>
        <taxon>Autobranchia</taxon>
        <taxon>Pteriomorphia</taxon>
        <taxon>Mytilida</taxon>
        <taxon>Mytiloidea</taxon>
        <taxon>Mytilidae</taxon>
        <taxon>Mytilinae</taxon>
        <taxon>Mytilus</taxon>
    </lineage>
</organism>
<dbReference type="Pfam" id="PF00012">
    <property type="entry name" value="HSP70"/>
    <property type="match status" value="1"/>
</dbReference>
<evidence type="ECO:0000313" key="5">
    <source>
        <dbReference type="Proteomes" id="UP000596742"/>
    </source>
</evidence>
<comment type="similarity">
    <text evidence="1">Belongs to the heat shock protein 70 family.</text>
</comment>
<dbReference type="EMBL" id="UYJE01009412">
    <property type="protein sequence ID" value="VDI73321.1"/>
    <property type="molecule type" value="Genomic_DNA"/>
</dbReference>
<comment type="caution">
    <text evidence="4">The sequence shown here is derived from an EMBL/GenBank/DDBJ whole genome shotgun (WGS) entry which is preliminary data.</text>
</comment>
<accession>A0A8B6H3L6</accession>
<proteinExistence type="inferred from homology"/>
<evidence type="ECO:0008006" key="6">
    <source>
        <dbReference type="Google" id="ProtNLM"/>
    </source>
</evidence>
<dbReference type="GO" id="GO:0140662">
    <property type="term" value="F:ATP-dependent protein folding chaperone"/>
    <property type="evidence" value="ECO:0007669"/>
    <property type="project" value="InterPro"/>
</dbReference>
<dbReference type="AlphaFoldDB" id="A0A8B6H3L6"/>
<gene>
    <name evidence="4" type="ORF">MGAL_10B081796</name>
</gene>
<evidence type="ECO:0000256" key="3">
    <source>
        <dbReference type="ARBA" id="ARBA00022840"/>
    </source>
</evidence>
<protein>
    <recommendedName>
        <fullName evidence="6">Heat shock 70 kDa protein 12A</fullName>
    </recommendedName>
</protein>
<dbReference type="CDD" id="cd10229">
    <property type="entry name" value="ASKHA_NBD_HSP70_HSPA12"/>
    <property type="match status" value="1"/>
</dbReference>
<dbReference type="PRINTS" id="PR00301">
    <property type="entry name" value="HEATSHOCK70"/>
</dbReference>
<dbReference type="SUPFAM" id="SSF53067">
    <property type="entry name" value="Actin-like ATPase domain"/>
    <property type="match status" value="2"/>
</dbReference>
<dbReference type="Gene3D" id="3.30.420.40">
    <property type="match status" value="2"/>
</dbReference>
<evidence type="ECO:0000313" key="4">
    <source>
        <dbReference type="EMBL" id="VDI73321.1"/>
    </source>
</evidence>
<dbReference type="PANTHER" id="PTHR14187">
    <property type="entry name" value="ALPHA KINASE/ELONGATION FACTOR 2 KINASE"/>
    <property type="match status" value="1"/>
</dbReference>
<keyword evidence="5" id="KW-1185">Reference proteome</keyword>